<dbReference type="EMBL" id="JAVKGT010000017">
    <property type="protein sequence ID" value="MDR5712033.1"/>
    <property type="molecule type" value="Genomic_DNA"/>
</dbReference>
<gene>
    <name evidence="1" type="ORF">RH857_07810</name>
</gene>
<name>A0ABU1FTP6_9MICC</name>
<protein>
    <recommendedName>
        <fullName evidence="3">CdiI immunity protein domain-containing protein</fullName>
    </recommendedName>
</protein>
<accession>A0ABU1FTP6</accession>
<evidence type="ECO:0000313" key="2">
    <source>
        <dbReference type="Proteomes" id="UP001260872"/>
    </source>
</evidence>
<keyword evidence="2" id="KW-1185">Reference proteome</keyword>
<evidence type="ECO:0008006" key="3">
    <source>
        <dbReference type="Google" id="ProtNLM"/>
    </source>
</evidence>
<organism evidence="1 2">
    <name type="scientific">Nesterenkonia flava</name>
    <dbReference type="NCBI Taxonomy" id="469799"/>
    <lineage>
        <taxon>Bacteria</taxon>
        <taxon>Bacillati</taxon>
        <taxon>Actinomycetota</taxon>
        <taxon>Actinomycetes</taxon>
        <taxon>Micrococcales</taxon>
        <taxon>Micrococcaceae</taxon>
        <taxon>Nesterenkonia</taxon>
    </lineage>
</organism>
<dbReference type="RefSeq" id="WP_310537413.1">
    <property type="nucleotide sequence ID" value="NZ_BAAAOC010000081.1"/>
</dbReference>
<comment type="caution">
    <text evidence="1">The sequence shown here is derived from an EMBL/GenBank/DDBJ whole genome shotgun (WGS) entry which is preliminary data.</text>
</comment>
<evidence type="ECO:0000313" key="1">
    <source>
        <dbReference type="EMBL" id="MDR5712033.1"/>
    </source>
</evidence>
<proteinExistence type="predicted"/>
<sequence length="122" mass="14205">MPSNYEYQTGFEEQDPLLDYLCTMHDGLEAAVSDQGEAFEAYLDEMDPQQHVDEMVNDFLARYYGTYQSKREAIESILSPEHLEKHSEADLWEHIETIYEVIWHSDGQIYLFIPDSTGGRYG</sequence>
<dbReference type="Proteomes" id="UP001260872">
    <property type="component" value="Unassembled WGS sequence"/>
</dbReference>
<reference evidence="2" key="1">
    <citation type="submission" date="2023-07" db="EMBL/GenBank/DDBJ databases">
        <title>Description of three actinobacteria isolated from air of manufacturing shop in a pharmaceutical factory.</title>
        <authorList>
            <person name="Zhang D.-F."/>
        </authorList>
    </citation>
    <scope>NUCLEOTIDE SEQUENCE [LARGE SCALE GENOMIC DNA]</scope>
    <source>
        <strain evidence="2">CCTCC AB 207010</strain>
    </source>
</reference>